<sequence>MTQASAVPAFRYRAFISYSHRDKAWAGWLHRALETYAVPKRLVGQTTAFGEIPGRLAPIFRDRDELASATDLGRKVNEALAQSANLLVICSPNSATSHWVNEEVLAFKRLGRSERIFCLIVDGEPGASELPGCAAEECFAPALRHQLGADGALSHERTEPIAADARAGKDGKANAKLKLIAGMLDLGFDALKRRELQRRARRMAALAMLALIVMAATTTLAITAMIARHAAVVASQAAERRQKQAEGLVNFMLGDLNDKLAQVQRLDIMEAVDDHAMNYFQSLPSTDVTDEALVQRAKALEKIGIVRLDQGHLPAAMESFRAASKLAATLAEAAPADASRQHAYARVLTFVGMTHWYQGQLDAAQRSFVSAQTVLQRVGSNVADNLPLQYELAMLDNNIGHVLEARGQLDEAAGHYRRALVLSRKLVAAKPGNTEWALELGGAHNNLGKLALMRGDLATAVAEYAADDTIETALSAHDPRDNDQRESMLTVRAILGRTLALTGDIEAGMRDLQQAVDIAGQLTKVDPGNTSFQEHLALYSSQLGRLRRLSGDLPAAQTLTAQSLAIFLALTKQDPANVGRQREFAEAQLEQAAQLQASGQTDAARRQAQAALAILAPLFVKQPDDRATLLAMAGAQLLLAAVSDGARATRQLRSDALNAMQAVKSGDDDPRLLALQVEALLVLRMKAEAQAVIRQLWSSGYRDAALLAVLRRERIDYPVNTAFQQKLLAATDTNARR</sequence>
<keyword evidence="3" id="KW-0808">Transferase</keyword>
<evidence type="ECO:0000259" key="2">
    <source>
        <dbReference type="Pfam" id="PF13676"/>
    </source>
</evidence>
<dbReference type="SUPFAM" id="SSF52200">
    <property type="entry name" value="Toll/Interleukin receptor TIR domain"/>
    <property type="match status" value="1"/>
</dbReference>
<dbReference type="Gene3D" id="3.40.50.10140">
    <property type="entry name" value="Toll/interleukin-1 receptor homology (TIR) domain"/>
    <property type="match status" value="1"/>
</dbReference>
<name>A0ABV2PY02_9GAMM</name>
<dbReference type="InterPro" id="IPR000157">
    <property type="entry name" value="TIR_dom"/>
</dbReference>
<proteinExistence type="predicted"/>
<dbReference type="GO" id="GO:0004674">
    <property type="term" value="F:protein serine/threonine kinase activity"/>
    <property type="evidence" value="ECO:0007669"/>
    <property type="project" value="UniProtKB-EC"/>
</dbReference>
<accession>A0ABV2PY02</accession>
<evidence type="ECO:0000313" key="4">
    <source>
        <dbReference type="Proteomes" id="UP001549251"/>
    </source>
</evidence>
<dbReference type="InterPro" id="IPR019734">
    <property type="entry name" value="TPR_rpt"/>
</dbReference>
<dbReference type="SMART" id="SM00028">
    <property type="entry name" value="TPR"/>
    <property type="match status" value="5"/>
</dbReference>
<feature type="domain" description="TIR" evidence="2">
    <location>
        <begin position="15"/>
        <end position="125"/>
    </location>
</feature>
<comment type="caution">
    <text evidence="3">The sequence shown here is derived from an EMBL/GenBank/DDBJ whole genome shotgun (WGS) entry which is preliminary data.</text>
</comment>
<dbReference type="EC" id="2.7.11.1" evidence="3"/>
<dbReference type="Proteomes" id="UP001549251">
    <property type="component" value="Unassembled WGS sequence"/>
</dbReference>
<keyword evidence="1" id="KW-0472">Membrane</keyword>
<dbReference type="EMBL" id="JBEPSD010000002">
    <property type="protein sequence ID" value="MET4569924.1"/>
    <property type="molecule type" value="Genomic_DNA"/>
</dbReference>
<dbReference type="InterPro" id="IPR011990">
    <property type="entry name" value="TPR-like_helical_dom_sf"/>
</dbReference>
<dbReference type="InterPro" id="IPR035897">
    <property type="entry name" value="Toll_tir_struct_dom_sf"/>
</dbReference>
<organism evidence="3 4">
    <name type="scientific">Rhodanobacter soli</name>
    <dbReference type="NCBI Taxonomy" id="590609"/>
    <lineage>
        <taxon>Bacteria</taxon>
        <taxon>Pseudomonadati</taxon>
        <taxon>Pseudomonadota</taxon>
        <taxon>Gammaproteobacteria</taxon>
        <taxon>Lysobacterales</taxon>
        <taxon>Rhodanobacteraceae</taxon>
        <taxon>Rhodanobacter</taxon>
    </lineage>
</organism>
<protein>
    <submittedName>
        <fullName evidence="3">Tetratricopeptide (TPR) repeat protein</fullName>
        <ecNumber evidence="3">2.7.11.1</ecNumber>
    </submittedName>
</protein>
<evidence type="ECO:0000313" key="3">
    <source>
        <dbReference type="EMBL" id="MET4569924.1"/>
    </source>
</evidence>
<keyword evidence="1" id="KW-1133">Transmembrane helix</keyword>
<dbReference type="SUPFAM" id="SSF48452">
    <property type="entry name" value="TPR-like"/>
    <property type="match status" value="1"/>
</dbReference>
<reference evidence="3 4" key="1">
    <citation type="submission" date="2024-06" db="EMBL/GenBank/DDBJ databases">
        <title>Sorghum-associated microbial communities from plants grown in Nebraska, USA.</title>
        <authorList>
            <person name="Schachtman D."/>
        </authorList>
    </citation>
    <scope>NUCLEOTIDE SEQUENCE [LARGE SCALE GENOMIC DNA]</scope>
    <source>
        <strain evidence="3 4">1757</strain>
    </source>
</reference>
<keyword evidence="1" id="KW-0812">Transmembrane</keyword>
<evidence type="ECO:0000256" key="1">
    <source>
        <dbReference type="SAM" id="Phobius"/>
    </source>
</evidence>
<feature type="transmembrane region" description="Helical" evidence="1">
    <location>
        <begin position="203"/>
        <end position="227"/>
    </location>
</feature>
<keyword evidence="4" id="KW-1185">Reference proteome</keyword>
<dbReference type="Gene3D" id="1.25.40.10">
    <property type="entry name" value="Tetratricopeptide repeat domain"/>
    <property type="match status" value="2"/>
</dbReference>
<dbReference type="Pfam" id="PF13676">
    <property type="entry name" value="TIR_2"/>
    <property type="match status" value="1"/>
</dbReference>
<dbReference type="RefSeq" id="WP_354550130.1">
    <property type="nucleotide sequence ID" value="NZ_JBEPSD010000002.1"/>
</dbReference>
<gene>
    <name evidence="3" type="ORF">ABIE04_002285</name>
</gene>